<keyword evidence="1" id="KW-0812">Transmembrane</keyword>
<feature type="transmembrane region" description="Helical" evidence="1">
    <location>
        <begin position="55"/>
        <end position="84"/>
    </location>
</feature>
<dbReference type="OrthoDB" id="8850121at2"/>
<dbReference type="Proteomes" id="UP000239917">
    <property type="component" value="Unassembled WGS sequence"/>
</dbReference>
<comment type="caution">
    <text evidence="2">The sequence shown here is derived from an EMBL/GenBank/DDBJ whole genome shotgun (WGS) entry which is preliminary data.</text>
</comment>
<keyword evidence="1" id="KW-0472">Membrane</keyword>
<keyword evidence="3" id="KW-1185">Reference proteome</keyword>
<protein>
    <submittedName>
        <fullName evidence="2">CDP-archaeol synthase</fullName>
    </submittedName>
</protein>
<feature type="transmembrane region" description="Helical" evidence="1">
    <location>
        <begin position="130"/>
        <end position="151"/>
    </location>
</feature>
<feature type="transmembrane region" description="Helical" evidence="1">
    <location>
        <begin position="105"/>
        <end position="124"/>
    </location>
</feature>
<dbReference type="Pfam" id="PF01864">
    <property type="entry name" value="CarS-like"/>
    <property type="match status" value="1"/>
</dbReference>
<dbReference type="InterPro" id="IPR032690">
    <property type="entry name" value="CarS"/>
</dbReference>
<evidence type="ECO:0000313" key="2">
    <source>
        <dbReference type="EMBL" id="PPI84259.1"/>
    </source>
</evidence>
<reference evidence="2 3" key="1">
    <citation type="submission" date="2018-01" db="EMBL/GenBank/DDBJ databases">
        <title>Complete genome sequences of the type strains of Marinobacter flavimaris and Marinobacter maroccanus.</title>
        <authorList>
            <person name="Palau M."/>
            <person name="Boujida N."/>
            <person name="Manresa A."/>
            <person name="Minana-Galbis D."/>
        </authorList>
    </citation>
    <scope>NUCLEOTIDE SEQUENCE [LARGE SCALE GENOMIC DNA]</scope>
    <source>
        <strain evidence="2 3">N4</strain>
    </source>
</reference>
<evidence type="ECO:0000256" key="1">
    <source>
        <dbReference type="SAM" id="Phobius"/>
    </source>
</evidence>
<accession>A0A2S5ZA30</accession>
<keyword evidence="1" id="KW-1133">Transmembrane helix</keyword>
<sequence length="160" mass="17297">MLIILELFVMLVLANGTPVVAAGLLKNRWAAPVDGGRLWSDGRPLFGESKTWRGVVSGALVCALFALVTGLGFVFGLLFGLLGLAGDILSSFIKRRLGMASSARAVGLDQIPEALLPMLLAMWWLPVSLWVVLVVVVLFTLSNIFGSPLLYRLGIRRQPH</sequence>
<dbReference type="AlphaFoldDB" id="A0A2S5ZA30"/>
<gene>
    <name evidence="2" type="ORF">KEHDKFFH_10050</name>
</gene>
<dbReference type="PANTHER" id="PTHR39650:SF1">
    <property type="entry name" value="CDP-ARCHAEOL SYNTHASE"/>
    <property type="match status" value="1"/>
</dbReference>
<organism evidence="2 3">
    <name type="scientific">Marinobacter maroccanus</name>
    <dbReference type="NCBI Taxonomy" id="2055143"/>
    <lineage>
        <taxon>Bacteria</taxon>
        <taxon>Pseudomonadati</taxon>
        <taxon>Pseudomonadota</taxon>
        <taxon>Gammaproteobacteria</taxon>
        <taxon>Pseudomonadales</taxon>
        <taxon>Marinobacteraceae</taxon>
        <taxon>Marinobacter</taxon>
    </lineage>
</organism>
<evidence type="ECO:0000313" key="3">
    <source>
        <dbReference type="Proteomes" id="UP000239917"/>
    </source>
</evidence>
<name>A0A2S5ZA30_9GAMM</name>
<proteinExistence type="predicted"/>
<dbReference type="RefSeq" id="WP_104321796.1">
    <property type="nucleotide sequence ID" value="NZ_PSSX01000007.1"/>
</dbReference>
<dbReference type="PANTHER" id="PTHR39650">
    <property type="entry name" value="CDP-ARCHAEOL SYNTHASE"/>
    <property type="match status" value="1"/>
</dbReference>
<dbReference type="EMBL" id="PSSX01000007">
    <property type="protein sequence ID" value="PPI84259.1"/>
    <property type="molecule type" value="Genomic_DNA"/>
</dbReference>